<keyword evidence="1 2" id="KW-0732">Signal</keyword>
<name>A0AAU7ZDD9_9BACT</name>
<dbReference type="RefSeq" id="WP_353069196.1">
    <property type="nucleotide sequence ID" value="NZ_CP132932.1"/>
</dbReference>
<dbReference type="InterPro" id="IPR023155">
    <property type="entry name" value="Cyt_c-552/4"/>
</dbReference>
<dbReference type="PANTHER" id="PTHR35038">
    <property type="entry name" value="DISSIMILATORY SULFITE REDUCTASE SIRA"/>
    <property type="match status" value="1"/>
</dbReference>
<proteinExistence type="predicted"/>
<dbReference type="InterPro" id="IPR036280">
    <property type="entry name" value="Multihaem_cyt_sf"/>
</dbReference>
<dbReference type="EMBL" id="CP132932">
    <property type="protein sequence ID" value="XCB26810.1"/>
    <property type="molecule type" value="Genomic_DNA"/>
</dbReference>
<dbReference type="PANTHER" id="PTHR35038:SF8">
    <property type="entry name" value="C-TYPE POLYHEME CYTOCHROME OMCC"/>
    <property type="match status" value="1"/>
</dbReference>
<accession>A0AAU7ZDD9</accession>
<feature type="signal peptide" evidence="2">
    <location>
        <begin position="1"/>
        <end position="33"/>
    </location>
</feature>
<protein>
    <submittedName>
        <fullName evidence="4">Multiheme c-type cytochrome</fullName>
    </submittedName>
</protein>
<organism evidence="4">
    <name type="scientific">Tunturiibacter empetritectus</name>
    <dbReference type="NCBI Taxonomy" id="3069691"/>
    <lineage>
        <taxon>Bacteria</taxon>
        <taxon>Pseudomonadati</taxon>
        <taxon>Acidobacteriota</taxon>
        <taxon>Terriglobia</taxon>
        <taxon>Terriglobales</taxon>
        <taxon>Acidobacteriaceae</taxon>
        <taxon>Tunturiibacter</taxon>
    </lineage>
</organism>
<evidence type="ECO:0000256" key="1">
    <source>
        <dbReference type="ARBA" id="ARBA00022729"/>
    </source>
</evidence>
<dbReference type="Gene3D" id="1.10.1130.10">
    <property type="entry name" value="Flavocytochrome C3, Chain A"/>
    <property type="match status" value="2"/>
</dbReference>
<gene>
    <name evidence="4" type="ORF">RBB75_00440</name>
</gene>
<dbReference type="Pfam" id="PF13435">
    <property type="entry name" value="Cytochrome_C554"/>
    <property type="match status" value="1"/>
</dbReference>
<dbReference type="AlphaFoldDB" id="A0AAU7ZDD9"/>
<reference evidence="4" key="2">
    <citation type="journal article" date="2024" name="Environ. Microbiol.">
        <title>Genome analysis and description of Tunturibacter gen. nov. expands the diversity of Terriglobia in tundra soils.</title>
        <authorList>
            <person name="Messyasz A."/>
            <person name="Mannisto M.K."/>
            <person name="Kerkhof L.J."/>
            <person name="Haggblom M.M."/>
        </authorList>
    </citation>
    <scope>NUCLEOTIDE SEQUENCE</scope>
    <source>
        <strain evidence="4">M8UP23</strain>
    </source>
</reference>
<reference evidence="4" key="1">
    <citation type="submission" date="2023-08" db="EMBL/GenBank/DDBJ databases">
        <authorList>
            <person name="Messyasz A."/>
            <person name="Mannisto M.K."/>
            <person name="Kerkhof L.J."/>
            <person name="Haggblom M."/>
        </authorList>
    </citation>
    <scope>NUCLEOTIDE SEQUENCE</scope>
    <source>
        <strain evidence="4">M8UP23</strain>
    </source>
</reference>
<evidence type="ECO:0000259" key="3">
    <source>
        <dbReference type="Pfam" id="PF13435"/>
    </source>
</evidence>
<evidence type="ECO:0000313" key="4">
    <source>
        <dbReference type="EMBL" id="XCB26810.1"/>
    </source>
</evidence>
<sequence>MPVLRPSLVTRFRPAVRHLFCVAAIAAVTLCYARSNTTPQVVTAPTSLTTQERMYASAFWPTKGDASASEYAGEAACAGCHADIASLQHQTPMYHAATPASLLSLHSPLKFQESTFSYAVQQTVSGTIYSVDSVSASGSHSDSRAVAWAFGNSETGQTYLLRQKDGYIESRLSYYTALNALDITVGHSGQLPSSLHDALGHELAFDTAQRCFACHTTASTLSNVFVPEKSVPGVTCEACHGPGAAHVVAAKTGKVRQTIASVINPASMSPADSVDFCGSCHRTFSDVAVFMPANLGAISVRFQPYRLEKSRCWGKTGDARITCIACHDPHRPLVRESAAYDHNCLACHNSGSAQQVRDHPPSTSNPIPSASGCKVATNNCVTCHMPKVEVPQTHASFTDHQIRIVRASIP</sequence>
<feature type="domain" description="Cytochrome c-552/4" evidence="3">
    <location>
        <begin position="204"/>
        <end position="241"/>
    </location>
</feature>
<dbReference type="InterPro" id="IPR051829">
    <property type="entry name" value="Multiheme_Cytochr_ET"/>
</dbReference>
<dbReference type="SUPFAM" id="SSF48695">
    <property type="entry name" value="Multiheme cytochromes"/>
    <property type="match status" value="1"/>
</dbReference>
<dbReference type="KEGG" id="temp:RBB75_00440"/>
<evidence type="ECO:0000256" key="2">
    <source>
        <dbReference type="SAM" id="SignalP"/>
    </source>
</evidence>
<feature type="chain" id="PRO_5043459462" evidence="2">
    <location>
        <begin position="34"/>
        <end position="410"/>
    </location>
</feature>